<gene>
    <name evidence="1" type="ORF">A6E04_19905</name>
</gene>
<evidence type="ECO:0000313" key="1">
    <source>
        <dbReference type="EMBL" id="OCH17119.1"/>
    </source>
</evidence>
<reference evidence="1 2" key="1">
    <citation type="submission" date="2016-06" db="EMBL/GenBank/DDBJ databases">
        <authorList>
            <person name="Kjaerup R.B."/>
            <person name="Dalgaard T.S."/>
            <person name="Juul-Madsen H.R."/>
        </authorList>
    </citation>
    <scope>NUCLEOTIDE SEQUENCE [LARGE SCALE GENOMIC DNA]</scope>
    <source>
        <strain evidence="1 2">1S159</strain>
    </source>
</reference>
<dbReference type="RefSeq" id="WP_065612200.1">
    <property type="nucleotide sequence ID" value="NZ_CAWMPN010000031.1"/>
</dbReference>
<protein>
    <submittedName>
        <fullName evidence="1">Uncharacterized protein</fullName>
    </submittedName>
</protein>
<dbReference type="AlphaFoldDB" id="A0A1B9NU06"/>
<dbReference type="EMBL" id="MAJU01000031">
    <property type="protein sequence ID" value="OCH17119.1"/>
    <property type="molecule type" value="Genomic_DNA"/>
</dbReference>
<sequence length="101" mass="11402">MSKKFELSEPFDSVPTLSCDGVEFVKSPIDSSYGLLLCGVDNSGLSLSFTFDVSQLTFSKQTIAHEIFDYVLFSTASGEFEYVFDNDEMLIQFCEFYGLER</sequence>
<evidence type="ECO:0000313" key="2">
    <source>
        <dbReference type="Proteomes" id="UP000093523"/>
    </source>
</evidence>
<comment type="caution">
    <text evidence="1">The sequence shown here is derived from an EMBL/GenBank/DDBJ whole genome shotgun (WGS) entry which is preliminary data.</text>
</comment>
<accession>A0A1B9NU06</accession>
<dbReference type="STRING" id="688.A6E04_19905"/>
<proteinExistence type="predicted"/>
<organism evidence="1 2">
    <name type="scientific">Aliivibrio logei</name>
    <name type="common">Vibrio logei</name>
    <dbReference type="NCBI Taxonomy" id="688"/>
    <lineage>
        <taxon>Bacteria</taxon>
        <taxon>Pseudomonadati</taxon>
        <taxon>Pseudomonadota</taxon>
        <taxon>Gammaproteobacteria</taxon>
        <taxon>Vibrionales</taxon>
        <taxon>Vibrionaceae</taxon>
        <taxon>Aliivibrio</taxon>
    </lineage>
</organism>
<dbReference type="Proteomes" id="UP000093523">
    <property type="component" value="Unassembled WGS sequence"/>
</dbReference>
<name>A0A1B9NU06_ALILO</name>
<dbReference type="OrthoDB" id="5884836at2"/>